<dbReference type="EC" id="3.5.1.5" evidence="2"/>
<dbReference type="InterPro" id="IPR002026">
    <property type="entry name" value="Urease_gamma/gamma-beta_su"/>
</dbReference>
<accession>A0A4Q6XDH0</accession>
<comment type="catalytic activity">
    <reaction evidence="4">
        <text>urea + 2 H2O + H(+) = hydrogencarbonate + 2 NH4(+)</text>
        <dbReference type="Rhea" id="RHEA:20557"/>
        <dbReference type="ChEBI" id="CHEBI:15377"/>
        <dbReference type="ChEBI" id="CHEBI:15378"/>
        <dbReference type="ChEBI" id="CHEBI:16199"/>
        <dbReference type="ChEBI" id="CHEBI:17544"/>
        <dbReference type="ChEBI" id="CHEBI:28938"/>
        <dbReference type="EC" id="3.5.1.5"/>
    </reaction>
</comment>
<sequence length="251" mass="27436">MKLSPKEIEKLMLHNAGFVAQKRYARGIKLNYPESVALIATQLLEFIREGESVKNLMEKGREILGFDDVMDGVPALLDTVQVEGTFPDGTKLVTVHQPINRSAIDNGFALYGSGLTRTGTEKVINNSTTASPGESFVTAGEIELNAKKSTVEISVYNAGNRSVQVGSHYPFIETNKVLKFDRLATLGYRLDIPSGTAIRFKPDETKTVQLVEIGGEKKVFGANALINGSIEGRVQEIETILKDKGYIETTV</sequence>
<keyword evidence="3 5" id="KW-0378">Hydrolase</keyword>
<dbReference type="SUPFAM" id="SSF51278">
    <property type="entry name" value="Urease, beta-subunit"/>
    <property type="match status" value="1"/>
</dbReference>
<dbReference type="RefSeq" id="WP_130143593.1">
    <property type="nucleotide sequence ID" value="NZ_SGIT01000007.1"/>
</dbReference>
<dbReference type="PIRSF" id="PIRSF001225">
    <property type="entry name" value="Urease_gammabeta"/>
    <property type="match status" value="1"/>
</dbReference>
<protein>
    <recommendedName>
        <fullName evidence="2">urease</fullName>
        <ecNumber evidence="2">3.5.1.5</ecNumber>
    </recommendedName>
</protein>
<dbReference type="Gene3D" id="3.30.280.10">
    <property type="entry name" value="Urease, gamma-like subunit"/>
    <property type="match status" value="1"/>
</dbReference>
<evidence type="ECO:0000256" key="2">
    <source>
        <dbReference type="ARBA" id="ARBA00012934"/>
    </source>
</evidence>
<dbReference type="AlphaFoldDB" id="A0A4Q6XDH0"/>
<dbReference type="PANTHER" id="PTHR33569:SF1">
    <property type="entry name" value="UREASE"/>
    <property type="match status" value="1"/>
</dbReference>
<dbReference type="UniPathway" id="UPA00258">
    <property type="reaction ID" value="UER00370"/>
</dbReference>
<dbReference type="OrthoDB" id="9793527at2"/>
<dbReference type="GO" id="GO:0009039">
    <property type="term" value="F:urease activity"/>
    <property type="evidence" value="ECO:0007669"/>
    <property type="project" value="UniProtKB-EC"/>
</dbReference>
<dbReference type="NCBIfam" id="TIGR00193">
    <property type="entry name" value="urease_gam"/>
    <property type="match status" value="1"/>
</dbReference>
<dbReference type="CDD" id="cd00407">
    <property type="entry name" value="Urease_beta"/>
    <property type="match status" value="1"/>
</dbReference>
<dbReference type="NCBIfam" id="NF009712">
    <property type="entry name" value="PRK13241.1"/>
    <property type="match status" value="1"/>
</dbReference>
<gene>
    <name evidence="5" type="primary">ureA</name>
    <name evidence="5" type="ORF">EWE74_20830</name>
</gene>
<dbReference type="GO" id="GO:0016151">
    <property type="term" value="F:nickel cation binding"/>
    <property type="evidence" value="ECO:0007669"/>
    <property type="project" value="InterPro"/>
</dbReference>
<dbReference type="InterPro" id="IPR008223">
    <property type="entry name" value="Urease_gamma-beta_su"/>
</dbReference>
<dbReference type="Gene3D" id="2.10.150.10">
    <property type="entry name" value="Urease, beta subunit"/>
    <property type="match status" value="1"/>
</dbReference>
<evidence type="ECO:0000256" key="1">
    <source>
        <dbReference type="ARBA" id="ARBA00004897"/>
    </source>
</evidence>
<keyword evidence="6" id="KW-1185">Reference proteome</keyword>
<evidence type="ECO:0000256" key="4">
    <source>
        <dbReference type="ARBA" id="ARBA00047778"/>
    </source>
</evidence>
<dbReference type="InterPro" id="IPR036463">
    <property type="entry name" value="Urease_gamma_sf"/>
</dbReference>
<comment type="pathway">
    <text evidence="1">Nitrogen metabolism; urea degradation; CO(2) and NH(3) from urea (urease route): step 1/1.</text>
</comment>
<dbReference type="InterPro" id="IPR050069">
    <property type="entry name" value="Urease_subunit"/>
</dbReference>
<dbReference type="EMBL" id="SGIT01000007">
    <property type="protein sequence ID" value="RZF57469.1"/>
    <property type="molecule type" value="Genomic_DNA"/>
</dbReference>
<dbReference type="GO" id="GO:0043419">
    <property type="term" value="P:urea catabolic process"/>
    <property type="evidence" value="ECO:0007669"/>
    <property type="project" value="UniProtKB-UniPathway"/>
</dbReference>
<dbReference type="Proteomes" id="UP000292855">
    <property type="component" value="Unassembled WGS sequence"/>
</dbReference>
<dbReference type="PANTHER" id="PTHR33569">
    <property type="entry name" value="UREASE"/>
    <property type="match status" value="1"/>
</dbReference>
<dbReference type="SUPFAM" id="SSF54111">
    <property type="entry name" value="Urease, gamma-subunit"/>
    <property type="match status" value="1"/>
</dbReference>
<dbReference type="InterPro" id="IPR002019">
    <property type="entry name" value="Urease_beta-like"/>
</dbReference>
<dbReference type="Pfam" id="PF00699">
    <property type="entry name" value="Urease_beta"/>
    <property type="match status" value="1"/>
</dbReference>
<name>A0A4Q6XDH0_9SPHI</name>
<reference evidence="5 6" key="1">
    <citation type="submission" date="2019-02" db="EMBL/GenBank/DDBJ databases">
        <authorList>
            <person name="Li Y."/>
        </authorList>
    </citation>
    <scope>NUCLEOTIDE SEQUENCE [LARGE SCALE GENOMIC DNA]</scope>
    <source>
        <strain evidence="5 6">30C10-4-7</strain>
    </source>
</reference>
<organism evidence="5 6">
    <name type="scientific">Sphingobacterium corticibacterium</name>
    <dbReference type="NCBI Taxonomy" id="2484746"/>
    <lineage>
        <taxon>Bacteria</taxon>
        <taxon>Pseudomonadati</taxon>
        <taxon>Bacteroidota</taxon>
        <taxon>Sphingobacteriia</taxon>
        <taxon>Sphingobacteriales</taxon>
        <taxon>Sphingobacteriaceae</taxon>
        <taxon>Sphingobacterium</taxon>
    </lineage>
</organism>
<dbReference type="InterPro" id="IPR036461">
    <property type="entry name" value="Urease_betasu_sf"/>
</dbReference>
<evidence type="ECO:0000313" key="5">
    <source>
        <dbReference type="EMBL" id="RZF57469.1"/>
    </source>
</evidence>
<dbReference type="CDD" id="cd00390">
    <property type="entry name" value="Urease_gamma"/>
    <property type="match status" value="1"/>
</dbReference>
<evidence type="ECO:0000256" key="3">
    <source>
        <dbReference type="ARBA" id="ARBA00022801"/>
    </source>
</evidence>
<dbReference type="NCBIfam" id="NF009671">
    <property type="entry name" value="PRK13192.1"/>
    <property type="match status" value="1"/>
</dbReference>
<dbReference type="GO" id="GO:0035550">
    <property type="term" value="C:urease complex"/>
    <property type="evidence" value="ECO:0007669"/>
    <property type="project" value="InterPro"/>
</dbReference>
<proteinExistence type="predicted"/>
<dbReference type="Pfam" id="PF00547">
    <property type="entry name" value="Urease_gamma"/>
    <property type="match status" value="1"/>
</dbReference>
<evidence type="ECO:0000313" key="6">
    <source>
        <dbReference type="Proteomes" id="UP000292855"/>
    </source>
</evidence>
<dbReference type="NCBIfam" id="TIGR00192">
    <property type="entry name" value="urease_beta"/>
    <property type="match status" value="1"/>
</dbReference>
<comment type="caution">
    <text evidence="5">The sequence shown here is derived from an EMBL/GenBank/DDBJ whole genome shotgun (WGS) entry which is preliminary data.</text>
</comment>